<dbReference type="RefSeq" id="XP_012189610.1">
    <property type="nucleotide sequence ID" value="XM_012334220.1"/>
</dbReference>
<organism evidence="2 3">
    <name type="scientific">Pseudozyma hubeiensis (strain SY62)</name>
    <name type="common">Yeast</name>
    <dbReference type="NCBI Taxonomy" id="1305764"/>
    <lineage>
        <taxon>Eukaryota</taxon>
        <taxon>Fungi</taxon>
        <taxon>Dikarya</taxon>
        <taxon>Basidiomycota</taxon>
        <taxon>Ustilaginomycotina</taxon>
        <taxon>Ustilaginomycetes</taxon>
        <taxon>Ustilaginales</taxon>
        <taxon>Ustilaginaceae</taxon>
        <taxon>Pseudozyma</taxon>
    </lineage>
</organism>
<reference evidence="3" key="1">
    <citation type="journal article" date="2013" name="Genome Announc.">
        <title>Draft genome sequence of the basidiomycetous yeast-like fungus Pseudozyma hubeiensis SY62, which produces an abundant amount of the biosurfactant mannosylerythritol lipids.</title>
        <authorList>
            <person name="Konishi M."/>
            <person name="Hatada Y."/>
            <person name="Horiuchi J."/>
        </authorList>
    </citation>
    <scope>NUCLEOTIDE SEQUENCE [LARGE SCALE GENOMIC DNA]</scope>
    <source>
        <strain evidence="3">SY62</strain>
    </source>
</reference>
<evidence type="ECO:0000313" key="2">
    <source>
        <dbReference type="EMBL" id="GAC96023.1"/>
    </source>
</evidence>
<keyword evidence="3" id="KW-1185">Reference proteome</keyword>
<dbReference type="GeneID" id="24108889"/>
<dbReference type="EMBL" id="DF238800">
    <property type="protein sequence ID" value="GAC96023.1"/>
    <property type="molecule type" value="Genomic_DNA"/>
</dbReference>
<sequence>MIGCSAVEEEENKEHRGERKKGSSEGTPAAAFSSFEKFKPATTNTLRGERAQFRLPLAASLLVKNQSESSRSLSTVSWSVSEVNLLDWSGGPTLDRLSQPVRFIIGFVTRSLLPITYDDPSSLSDEVRCSSLSTHPPFSLSSFLFPLRSLSFVWIRGTSVYELGIKRIKRSGKVFPFRHSRLRSHLRFSAGSKNVDNTPLNVCKGAVLFLESARV</sequence>
<name>R9P3J6_PSEHS</name>
<dbReference type="HOGENOM" id="CLU_1283767_0_0_1"/>
<gene>
    <name evidence="2" type="ORF">PHSY_003602</name>
</gene>
<dbReference type="Proteomes" id="UP000014071">
    <property type="component" value="Unassembled WGS sequence"/>
</dbReference>
<proteinExistence type="predicted"/>
<protein>
    <submittedName>
        <fullName evidence="2">Uncharacterized protein</fullName>
    </submittedName>
</protein>
<feature type="compositionally biased region" description="Basic and acidic residues" evidence="1">
    <location>
        <begin position="12"/>
        <end position="23"/>
    </location>
</feature>
<accession>R9P3J6</accession>
<dbReference type="AlphaFoldDB" id="R9P3J6"/>
<feature type="region of interest" description="Disordered" evidence="1">
    <location>
        <begin position="1"/>
        <end position="37"/>
    </location>
</feature>
<evidence type="ECO:0000313" key="3">
    <source>
        <dbReference type="Proteomes" id="UP000014071"/>
    </source>
</evidence>
<evidence type="ECO:0000256" key="1">
    <source>
        <dbReference type="SAM" id="MobiDB-lite"/>
    </source>
</evidence>